<keyword evidence="3" id="KW-1185">Reference proteome</keyword>
<name>A0ABW5WLK4_9PSEU</name>
<keyword evidence="1" id="KW-1133">Transmembrane helix</keyword>
<feature type="transmembrane region" description="Helical" evidence="1">
    <location>
        <begin position="59"/>
        <end position="78"/>
    </location>
</feature>
<evidence type="ECO:0000313" key="2">
    <source>
        <dbReference type="EMBL" id="MFD2803260.1"/>
    </source>
</evidence>
<evidence type="ECO:0000313" key="3">
    <source>
        <dbReference type="Proteomes" id="UP001597478"/>
    </source>
</evidence>
<organism evidence="2 3">
    <name type="scientific">Prauserella oleivorans</name>
    <dbReference type="NCBI Taxonomy" id="1478153"/>
    <lineage>
        <taxon>Bacteria</taxon>
        <taxon>Bacillati</taxon>
        <taxon>Actinomycetota</taxon>
        <taxon>Actinomycetes</taxon>
        <taxon>Pseudonocardiales</taxon>
        <taxon>Pseudonocardiaceae</taxon>
        <taxon>Prauserella</taxon>
    </lineage>
</organism>
<reference evidence="3" key="1">
    <citation type="journal article" date="2019" name="Int. J. Syst. Evol. Microbiol.">
        <title>The Global Catalogue of Microorganisms (GCM) 10K type strain sequencing project: providing services to taxonomists for standard genome sequencing and annotation.</title>
        <authorList>
            <consortium name="The Broad Institute Genomics Platform"/>
            <consortium name="The Broad Institute Genome Sequencing Center for Infectious Disease"/>
            <person name="Wu L."/>
            <person name="Ma J."/>
        </authorList>
    </citation>
    <scope>NUCLEOTIDE SEQUENCE [LARGE SCALE GENOMIC DNA]</scope>
    <source>
        <strain evidence="3">IBRC-M 10906</strain>
    </source>
</reference>
<dbReference type="RefSeq" id="WP_377385343.1">
    <property type="nucleotide sequence ID" value="NZ_JBHSAN010000005.1"/>
</dbReference>
<sequence>MTPAVDTDPESSSLEPGRLAEEDLYLGEIGEGRLAATLLLLLVAGLAVIVAVFSPVGPVTWMATTLGLLFGALAAHALRGGDR</sequence>
<comment type="caution">
    <text evidence="2">The sequence shown here is derived from an EMBL/GenBank/DDBJ whole genome shotgun (WGS) entry which is preliminary data.</text>
</comment>
<keyword evidence="1" id="KW-0472">Membrane</keyword>
<evidence type="ECO:0008006" key="4">
    <source>
        <dbReference type="Google" id="ProtNLM"/>
    </source>
</evidence>
<evidence type="ECO:0000256" key="1">
    <source>
        <dbReference type="SAM" id="Phobius"/>
    </source>
</evidence>
<accession>A0ABW5WLK4</accession>
<proteinExistence type="predicted"/>
<protein>
    <recommendedName>
        <fullName evidence="4">DUF3040 domain-containing protein</fullName>
    </recommendedName>
</protein>
<feature type="transmembrane region" description="Helical" evidence="1">
    <location>
        <begin position="34"/>
        <end position="53"/>
    </location>
</feature>
<keyword evidence="1" id="KW-0812">Transmembrane</keyword>
<gene>
    <name evidence="2" type="ORF">ACFS2C_28100</name>
</gene>
<dbReference type="EMBL" id="JBHUOF010000051">
    <property type="protein sequence ID" value="MFD2803260.1"/>
    <property type="molecule type" value="Genomic_DNA"/>
</dbReference>
<dbReference type="Proteomes" id="UP001597478">
    <property type="component" value="Unassembled WGS sequence"/>
</dbReference>